<keyword evidence="4" id="KW-0862">Zinc</keyword>
<dbReference type="SUPFAM" id="SSF53098">
    <property type="entry name" value="Ribonuclease H-like"/>
    <property type="match status" value="1"/>
</dbReference>
<accession>A0AB34KCR8</accession>
<keyword evidence="3" id="KW-0863">Zinc-finger</keyword>
<comment type="subcellular location">
    <subcellularLocation>
        <location evidence="1">Nucleus</location>
    </subcellularLocation>
</comment>
<keyword evidence="2" id="KW-0479">Metal-binding</keyword>
<dbReference type="InterPro" id="IPR012337">
    <property type="entry name" value="RNaseH-like_sf"/>
</dbReference>
<dbReference type="GO" id="GO:0008270">
    <property type="term" value="F:zinc ion binding"/>
    <property type="evidence" value="ECO:0007669"/>
    <property type="project" value="UniProtKB-KW"/>
</dbReference>
<evidence type="ECO:0000256" key="5">
    <source>
        <dbReference type="ARBA" id="ARBA00023242"/>
    </source>
</evidence>
<dbReference type="AlphaFoldDB" id="A0AB34KCR8"/>
<dbReference type="EMBL" id="JAAQHG020000309">
    <property type="protein sequence ID" value="KAL1581666.1"/>
    <property type="molecule type" value="Genomic_DNA"/>
</dbReference>
<evidence type="ECO:0000256" key="1">
    <source>
        <dbReference type="ARBA" id="ARBA00004123"/>
    </source>
</evidence>
<dbReference type="PANTHER" id="PTHR46481">
    <property type="entry name" value="ZINC FINGER BED DOMAIN-CONTAINING PROTEIN 4"/>
    <property type="match status" value="1"/>
</dbReference>
<dbReference type="GO" id="GO:0005634">
    <property type="term" value="C:nucleus"/>
    <property type="evidence" value="ECO:0007669"/>
    <property type="project" value="UniProtKB-SubCell"/>
</dbReference>
<sequence>MAASSLSDDEASGTSSRKRKLGRNLNPLLWEHSRKPVQGIEPTRNAAGRRIWYCSRVGCEDYSVVSAAGIRWHLERHHGLVLGEVEPGAIKKAKQQDLTTMFGEQKLVKDQQAESELRDLLRSIADKDRIQQAVLRLIVRRDLPLRLPCWPEMNTLLHAANYMATSSLWDSPTTTANHVKRTFEARRIELAEHLRRSRSKIHLTTDTWHSPNRKQLQAITAHWLRDDGSACKALLSLTEMPDGHAGLLVAAEVIRVLDLYGIRKMLGYTTTDNATCNDTMCRALSDSLGSDWDATEGRLRCAGHIINLPMQAFLFAKDKEAVEEALRQADLRGSEVDEEIAVLSRRGTEGGWITVSPHQKVHAFGVYLRKSDRLFQDFKRLAGRSLHQPNDTRWHSWFDEFEGAYRLRDSYSQLIHNNPNDLADFELSTREWDLVKITIDILVPFKIACKKLEGDEVTLDAVQETMDFLATHLGECKDKYRSNPELLQSLMTCWYAFDKYYKLIDQSAAYVTAILLHPNKRKNYLTAAWKQRWVQEGIQRAKALWYRRLDHHNAEVMAVNDELRPEALDLDPFARWQLSIQRKQQSKGAGLLDEFERFIAAAPDTLDFTAKSVVQWWIQPSQQEAYPLLSQHALDVLSAPSMSAESERVFSGARRTISWSRTQLSSPIIEALECLKHWQVTGVVEDDFVIRIPETEESQLAEKDSST</sequence>
<comment type="caution">
    <text evidence="7">The sequence shown here is derived from an EMBL/GenBank/DDBJ whole genome shotgun (WGS) entry which is preliminary data.</text>
</comment>
<feature type="domain" description="HAT C-terminal dimerisation" evidence="6">
    <location>
        <begin position="610"/>
        <end position="678"/>
    </location>
</feature>
<dbReference type="RefSeq" id="XP_069224775.1">
    <property type="nucleotide sequence ID" value="XM_069378254.1"/>
</dbReference>
<evidence type="ECO:0000313" key="8">
    <source>
        <dbReference type="Proteomes" id="UP000803884"/>
    </source>
</evidence>
<dbReference type="InterPro" id="IPR008906">
    <property type="entry name" value="HATC_C_dom"/>
</dbReference>
<gene>
    <name evidence="7" type="ORF">WHR41_09652</name>
</gene>
<keyword evidence="8" id="KW-1185">Reference proteome</keyword>
<dbReference type="GO" id="GO:0046983">
    <property type="term" value="F:protein dimerization activity"/>
    <property type="evidence" value="ECO:0007669"/>
    <property type="project" value="InterPro"/>
</dbReference>
<evidence type="ECO:0000259" key="6">
    <source>
        <dbReference type="Pfam" id="PF05699"/>
    </source>
</evidence>
<dbReference type="Pfam" id="PF05699">
    <property type="entry name" value="Dimer_Tnp_hAT"/>
    <property type="match status" value="1"/>
</dbReference>
<evidence type="ECO:0000256" key="4">
    <source>
        <dbReference type="ARBA" id="ARBA00022833"/>
    </source>
</evidence>
<dbReference type="PANTHER" id="PTHR46481:SF10">
    <property type="entry name" value="ZINC FINGER BED DOMAIN-CONTAINING PROTEIN 39"/>
    <property type="match status" value="1"/>
</dbReference>
<evidence type="ECO:0000256" key="3">
    <source>
        <dbReference type="ARBA" id="ARBA00022771"/>
    </source>
</evidence>
<evidence type="ECO:0000256" key="2">
    <source>
        <dbReference type="ARBA" id="ARBA00022723"/>
    </source>
</evidence>
<organism evidence="7 8">
    <name type="scientific">Cladosporium halotolerans</name>
    <dbReference type="NCBI Taxonomy" id="1052096"/>
    <lineage>
        <taxon>Eukaryota</taxon>
        <taxon>Fungi</taxon>
        <taxon>Dikarya</taxon>
        <taxon>Ascomycota</taxon>
        <taxon>Pezizomycotina</taxon>
        <taxon>Dothideomycetes</taxon>
        <taxon>Dothideomycetidae</taxon>
        <taxon>Cladosporiales</taxon>
        <taxon>Cladosporiaceae</taxon>
        <taxon>Cladosporium</taxon>
    </lineage>
</organism>
<evidence type="ECO:0000313" key="7">
    <source>
        <dbReference type="EMBL" id="KAL1581666.1"/>
    </source>
</evidence>
<protein>
    <recommendedName>
        <fullName evidence="6">HAT C-terminal dimerisation domain-containing protein</fullName>
    </recommendedName>
</protein>
<reference evidence="7 8" key="1">
    <citation type="journal article" date="2020" name="Microbiol. Resour. Announc.">
        <title>Draft Genome Sequence of a Cladosporium Species Isolated from the Mesophotic Ascidian Didemnum maculosum.</title>
        <authorList>
            <person name="Gioti A."/>
            <person name="Siaperas R."/>
            <person name="Nikolaivits E."/>
            <person name="Le Goff G."/>
            <person name="Ouazzani J."/>
            <person name="Kotoulas G."/>
            <person name="Topakas E."/>
        </authorList>
    </citation>
    <scope>NUCLEOTIDE SEQUENCE [LARGE SCALE GENOMIC DNA]</scope>
    <source>
        <strain evidence="7 8">TM138-S3</strain>
    </source>
</reference>
<keyword evidence="5" id="KW-0539">Nucleus</keyword>
<dbReference type="Proteomes" id="UP000803884">
    <property type="component" value="Unassembled WGS sequence"/>
</dbReference>
<dbReference type="GeneID" id="96011092"/>
<proteinExistence type="predicted"/>
<dbReference type="InterPro" id="IPR052035">
    <property type="entry name" value="ZnF_BED_domain_contain"/>
</dbReference>
<name>A0AB34KCR8_9PEZI</name>